<dbReference type="EMBL" id="ML977323">
    <property type="protein sequence ID" value="KAF2115541.1"/>
    <property type="molecule type" value="Genomic_DNA"/>
</dbReference>
<dbReference type="OrthoDB" id="5418695at2759"/>
<evidence type="ECO:0000256" key="1">
    <source>
        <dbReference type="SAM" id="MobiDB-lite"/>
    </source>
</evidence>
<evidence type="ECO:0000313" key="2">
    <source>
        <dbReference type="EMBL" id="KAF2115541.1"/>
    </source>
</evidence>
<proteinExistence type="predicted"/>
<evidence type="ECO:0000313" key="3">
    <source>
        <dbReference type="Proteomes" id="UP000799770"/>
    </source>
</evidence>
<feature type="region of interest" description="Disordered" evidence="1">
    <location>
        <begin position="21"/>
        <end position="41"/>
    </location>
</feature>
<accession>A0A6A5ZAS2</accession>
<keyword evidence="3" id="KW-1185">Reference proteome</keyword>
<gene>
    <name evidence="2" type="ORF">BDV96DRAFT_82269</name>
</gene>
<sequence>MSPNAPQNKLYFEIPGQNIQQQMHHNQQQHRENHGQPRHRQSGAGVYILSYSQAQLERDPHGKQRIQSHLPRDRPVVCDVHCRPWRPPPRHICEQYSGIHPIVQIIVMQDPRAQMELRGALQQVLGYLSQPQGQRGVVVLTNCKAGRIGV</sequence>
<protein>
    <submittedName>
        <fullName evidence="2">Uncharacterized protein</fullName>
    </submittedName>
</protein>
<dbReference type="AlphaFoldDB" id="A0A6A5ZAS2"/>
<dbReference type="Proteomes" id="UP000799770">
    <property type="component" value="Unassembled WGS sequence"/>
</dbReference>
<reference evidence="2" key="1">
    <citation type="journal article" date="2020" name="Stud. Mycol.">
        <title>101 Dothideomycetes genomes: a test case for predicting lifestyles and emergence of pathogens.</title>
        <authorList>
            <person name="Haridas S."/>
            <person name="Albert R."/>
            <person name="Binder M."/>
            <person name="Bloem J."/>
            <person name="Labutti K."/>
            <person name="Salamov A."/>
            <person name="Andreopoulos B."/>
            <person name="Baker S."/>
            <person name="Barry K."/>
            <person name="Bills G."/>
            <person name="Bluhm B."/>
            <person name="Cannon C."/>
            <person name="Castanera R."/>
            <person name="Culley D."/>
            <person name="Daum C."/>
            <person name="Ezra D."/>
            <person name="Gonzalez J."/>
            <person name="Henrissat B."/>
            <person name="Kuo A."/>
            <person name="Liang C."/>
            <person name="Lipzen A."/>
            <person name="Lutzoni F."/>
            <person name="Magnuson J."/>
            <person name="Mondo S."/>
            <person name="Nolan M."/>
            <person name="Ohm R."/>
            <person name="Pangilinan J."/>
            <person name="Park H.-J."/>
            <person name="Ramirez L."/>
            <person name="Alfaro M."/>
            <person name="Sun H."/>
            <person name="Tritt A."/>
            <person name="Yoshinaga Y."/>
            <person name="Zwiers L.-H."/>
            <person name="Turgeon B."/>
            <person name="Goodwin S."/>
            <person name="Spatafora J."/>
            <person name="Crous P."/>
            <person name="Grigoriev I."/>
        </authorList>
    </citation>
    <scope>NUCLEOTIDE SEQUENCE</scope>
    <source>
        <strain evidence="2">CBS 627.86</strain>
    </source>
</reference>
<name>A0A6A5ZAS2_9PLEO</name>
<organism evidence="2 3">
    <name type="scientific">Lophiotrema nucula</name>
    <dbReference type="NCBI Taxonomy" id="690887"/>
    <lineage>
        <taxon>Eukaryota</taxon>
        <taxon>Fungi</taxon>
        <taxon>Dikarya</taxon>
        <taxon>Ascomycota</taxon>
        <taxon>Pezizomycotina</taxon>
        <taxon>Dothideomycetes</taxon>
        <taxon>Pleosporomycetidae</taxon>
        <taxon>Pleosporales</taxon>
        <taxon>Lophiotremataceae</taxon>
        <taxon>Lophiotrema</taxon>
    </lineage>
</organism>